<sequence length="436" mass="49844">MLKHIKKIVAQSPLLQVTSFNSFSIVVKLITSFAVSKLIALFLGPSGLTYIGNLRNALSVLQNFITGGLVKAAVRYSGENKHDEFGFKTFISTLLWVLIFLSLVVFILVYGFSESLSNLVFDQPSYSFVFKWLSVLLPIYGMNAFMLSVLNGLNHFKKVIKINLFTHILNLLLFGYCLYFYGLNGALMAIIILPSASLVLTCIIARKHLKVFKIDLKLWTTLQVKNFGQYAFMTMISAISFPLVYLGIRQYLTAQINIDAAGYWEANFRLSTFYLIFMQSLLNLYILPKYVQAKSLKEFRGIAMGFYKQILPLFAFGLIILFLLRKYLVLIVFSEEFMPVTSILGWQMIGDFFRISALVLVYQFHAKKMVWHYVLTDLFLAIGLYFSAILGVQYFDITGVVIGHAFTYVVYFLIILFIFRKSILNIKVNFQSTNDN</sequence>
<proteinExistence type="predicted"/>
<keyword evidence="2" id="KW-1003">Cell membrane</keyword>
<feature type="transmembrane region" description="Helical" evidence="6">
    <location>
        <begin position="187"/>
        <end position="206"/>
    </location>
</feature>
<dbReference type="PANTHER" id="PTHR30250">
    <property type="entry name" value="PST FAMILY PREDICTED COLANIC ACID TRANSPORTER"/>
    <property type="match status" value="1"/>
</dbReference>
<feature type="transmembrane region" description="Helical" evidence="6">
    <location>
        <begin position="20"/>
        <end position="44"/>
    </location>
</feature>
<dbReference type="EMBL" id="SWMU01000003">
    <property type="protein sequence ID" value="TKS56019.1"/>
    <property type="molecule type" value="Genomic_DNA"/>
</dbReference>
<gene>
    <name evidence="7" type="ORF">FCN74_08305</name>
</gene>
<dbReference type="CDD" id="cd13125">
    <property type="entry name" value="MATE_like_10"/>
    <property type="match status" value="1"/>
</dbReference>
<protein>
    <submittedName>
        <fullName evidence="7">O-antigen translocase</fullName>
    </submittedName>
</protein>
<feature type="transmembrane region" description="Helical" evidence="6">
    <location>
        <begin position="374"/>
        <end position="395"/>
    </location>
</feature>
<dbReference type="GO" id="GO:0009246">
    <property type="term" value="P:enterobacterial common antigen biosynthetic process"/>
    <property type="evidence" value="ECO:0007669"/>
    <property type="project" value="InterPro"/>
</dbReference>
<dbReference type="InterPro" id="IPR044550">
    <property type="entry name" value="WzxE"/>
</dbReference>
<dbReference type="RefSeq" id="WP_138932133.1">
    <property type="nucleotide sequence ID" value="NZ_SWMU01000003.1"/>
</dbReference>
<feature type="transmembrane region" description="Helical" evidence="6">
    <location>
        <begin position="162"/>
        <end position="181"/>
    </location>
</feature>
<reference evidence="7 8" key="1">
    <citation type="submission" date="2019-04" db="EMBL/GenBank/DDBJ databases">
        <title>Psychroflexus halotolerans sp. nov., isolated from a marine solar saltern.</title>
        <authorList>
            <person name="Feng X."/>
        </authorList>
    </citation>
    <scope>NUCLEOTIDE SEQUENCE [LARGE SCALE GENOMIC DNA]</scope>
    <source>
        <strain evidence="7 8">WDS2C27</strain>
    </source>
</reference>
<evidence type="ECO:0000256" key="1">
    <source>
        <dbReference type="ARBA" id="ARBA00004651"/>
    </source>
</evidence>
<comment type="caution">
    <text evidence="7">The sequence shown here is derived from an EMBL/GenBank/DDBJ whole genome shotgun (WGS) entry which is preliminary data.</text>
</comment>
<feature type="transmembrane region" description="Helical" evidence="6">
    <location>
        <begin position="306"/>
        <end position="324"/>
    </location>
</feature>
<keyword evidence="8" id="KW-1185">Reference proteome</keyword>
<dbReference type="AlphaFoldDB" id="A0A4U5TPI4"/>
<dbReference type="OrthoDB" id="9769862at2"/>
<evidence type="ECO:0000313" key="7">
    <source>
        <dbReference type="EMBL" id="TKS56019.1"/>
    </source>
</evidence>
<feature type="transmembrane region" description="Helical" evidence="6">
    <location>
        <begin position="94"/>
        <end position="112"/>
    </location>
</feature>
<feature type="transmembrane region" description="Helical" evidence="6">
    <location>
        <begin position="227"/>
        <end position="248"/>
    </location>
</feature>
<feature type="transmembrane region" description="Helical" evidence="6">
    <location>
        <begin position="268"/>
        <end position="286"/>
    </location>
</feature>
<dbReference type="GO" id="GO:0005886">
    <property type="term" value="C:plasma membrane"/>
    <property type="evidence" value="ECO:0007669"/>
    <property type="project" value="UniProtKB-SubCell"/>
</dbReference>
<evidence type="ECO:0000256" key="6">
    <source>
        <dbReference type="SAM" id="Phobius"/>
    </source>
</evidence>
<feature type="transmembrane region" description="Helical" evidence="6">
    <location>
        <begin position="344"/>
        <end position="362"/>
    </location>
</feature>
<evidence type="ECO:0000256" key="5">
    <source>
        <dbReference type="ARBA" id="ARBA00023136"/>
    </source>
</evidence>
<dbReference type="Proteomes" id="UP000306552">
    <property type="component" value="Unassembled WGS sequence"/>
</dbReference>
<evidence type="ECO:0000313" key="8">
    <source>
        <dbReference type="Proteomes" id="UP000306552"/>
    </source>
</evidence>
<feature type="transmembrane region" description="Helical" evidence="6">
    <location>
        <begin position="401"/>
        <end position="419"/>
    </location>
</feature>
<keyword evidence="3 6" id="KW-0812">Transmembrane</keyword>
<evidence type="ECO:0000256" key="2">
    <source>
        <dbReference type="ARBA" id="ARBA00022475"/>
    </source>
</evidence>
<name>A0A4U5TPI4_9FLAO</name>
<feature type="transmembrane region" description="Helical" evidence="6">
    <location>
        <begin position="56"/>
        <end position="74"/>
    </location>
</feature>
<evidence type="ECO:0000256" key="4">
    <source>
        <dbReference type="ARBA" id="ARBA00022989"/>
    </source>
</evidence>
<feature type="transmembrane region" description="Helical" evidence="6">
    <location>
        <begin position="132"/>
        <end position="150"/>
    </location>
</feature>
<keyword evidence="5 6" id="KW-0472">Membrane</keyword>
<dbReference type="PANTHER" id="PTHR30250:SF30">
    <property type="entry name" value="LIPID III FLIPPASE"/>
    <property type="match status" value="1"/>
</dbReference>
<dbReference type="InterPro" id="IPR050833">
    <property type="entry name" value="Poly_Biosynth_Transport"/>
</dbReference>
<organism evidence="7 8">
    <name type="scientific">Mesohalobacter halotolerans</name>
    <dbReference type="NCBI Taxonomy" id="1883405"/>
    <lineage>
        <taxon>Bacteria</taxon>
        <taxon>Pseudomonadati</taxon>
        <taxon>Bacteroidota</taxon>
        <taxon>Flavobacteriia</taxon>
        <taxon>Flavobacteriales</taxon>
        <taxon>Flavobacteriaceae</taxon>
        <taxon>Mesohalobacter</taxon>
    </lineage>
</organism>
<keyword evidence="4 6" id="KW-1133">Transmembrane helix</keyword>
<comment type="subcellular location">
    <subcellularLocation>
        <location evidence="1">Cell membrane</location>
        <topology evidence="1">Multi-pass membrane protein</topology>
    </subcellularLocation>
</comment>
<accession>A0A4U5TPI4</accession>
<evidence type="ECO:0000256" key="3">
    <source>
        <dbReference type="ARBA" id="ARBA00022692"/>
    </source>
</evidence>